<dbReference type="Proteomes" id="UP000430564">
    <property type="component" value="Unassembled WGS sequence"/>
</dbReference>
<dbReference type="GO" id="GO:0070475">
    <property type="term" value="P:rRNA base methylation"/>
    <property type="evidence" value="ECO:0007669"/>
    <property type="project" value="UniProtKB-UniRule"/>
</dbReference>
<evidence type="ECO:0000256" key="1">
    <source>
        <dbReference type="ARBA" id="ARBA00010396"/>
    </source>
</evidence>
<comment type="catalytic activity">
    <reaction evidence="7">
        <text>cytidine(1402) in 16S rRNA + S-adenosyl-L-methionine = N(4)-methylcytidine(1402) in 16S rRNA + S-adenosyl-L-homocysteine + H(+)</text>
        <dbReference type="Rhea" id="RHEA:42928"/>
        <dbReference type="Rhea" id="RHEA-COMP:10286"/>
        <dbReference type="Rhea" id="RHEA-COMP:10287"/>
        <dbReference type="ChEBI" id="CHEBI:15378"/>
        <dbReference type="ChEBI" id="CHEBI:57856"/>
        <dbReference type="ChEBI" id="CHEBI:59789"/>
        <dbReference type="ChEBI" id="CHEBI:74506"/>
        <dbReference type="ChEBI" id="CHEBI:82748"/>
        <dbReference type="EC" id="2.1.1.199"/>
    </reaction>
</comment>
<dbReference type="InterPro" id="IPR002903">
    <property type="entry name" value="RsmH"/>
</dbReference>
<reference evidence="9 10" key="1">
    <citation type="submission" date="2019-10" db="EMBL/GenBank/DDBJ databases">
        <title>Genome diversity of Sutterella seckii.</title>
        <authorList>
            <person name="Chaplin A.V."/>
            <person name="Sokolova S.R."/>
            <person name="Mosin K.A."/>
            <person name="Ivanova E.L."/>
            <person name="Kochetkova T.O."/>
            <person name="Goltsov A.Y."/>
            <person name="Trofimov D.Y."/>
            <person name="Efimov B.A."/>
        </authorList>
    </citation>
    <scope>NUCLEOTIDE SEQUENCE [LARGE SCALE GENOMIC DNA]</scope>
    <source>
        <strain evidence="9 10">ASD393</strain>
    </source>
</reference>
<dbReference type="EMBL" id="WEHX01000015">
    <property type="protein sequence ID" value="KAB7661775.1"/>
    <property type="molecule type" value="Genomic_DNA"/>
</dbReference>
<evidence type="ECO:0000313" key="10">
    <source>
        <dbReference type="Proteomes" id="UP000430564"/>
    </source>
</evidence>
<evidence type="ECO:0000256" key="8">
    <source>
        <dbReference type="SAM" id="MobiDB-lite"/>
    </source>
</evidence>
<comment type="subcellular location">
    <subcellularLocation>
        <location evidence="7">Cytoplasm</location>
    </subcellularLocation>
</comment>
<dbReference type="GO" id="GO:0071424">
    <property type="term" value="F:rRNA (cytosine-N4-)-methyltransferase activity"/>
    <property type="evidence" value="ECO:0007669"/>
    <property type="project" value="UniProtKB-UniRule"/>
</dbReference>
<dbReference type="PANTHER" id="PTHR11265:SF0">
    <property type="entry name" value="12S RRNA N4-METHYLCYTIDINE METHYLTRANSFERASE"/>
    <property type="match status" value="1"/>
</dbReference>
<dbReference type="PANTHER" id="PTHR11265">
    <property type="entry name" value="S-ADENOSYL-METHYLTRANSFERASE MRAW"/>
    <property type="match status" value="1"/>
</dbReference>
<keyword evidence="6 7" id="KW-0949">S-adenosyl-L-methionine</keyword>
<keyword evidence="5 7" id="KW-0808">Transferase</keyword>
<organism evidence="9 10">
    <name type="scientific">Sutterella seckii</name>
    <dbReference type="NCBI Taxonomy" id="1944635"/>
    <lineage>
        <taxon>Bacteria</taxon>
        <taxon>Pseudomonadati</taxon>
        <taxon>Pseudomonadota</taxon>
        <taxon>Betaproteobacteria</taxon>
        <taxon>Burkholderiales</taxon>
        <taxon>Sutterellaceae</taxon>
        <taxon>Sutterella</taxon>
    </lineage>
</organism>
<evidence type="ECO:0000256" key="3">
    <source>
        <dbReference type="ARBA" id="ARBA00022552"/>
    </source>
</evidence>
<feature type="region of interest" description="Disordered" evidence="8">
    <location>
        <begin position="287"/>
        <end position="319"/>
    </location>
</feature>
<evidence type="ECO:0000313" key="9">
    <source>
        <dbReference type="EMBL" id="KAB7661775.1"/>
    </source>
</evidence>
<keyword evidence="3 7" id="KW-0698">rRNA processing</keyword>
<proteinExistence type="inferred from homology"/>
<dbReference type="GO" id="GO:0005737">
    <property type="term" value="C:cytoplasm"/>
    <property type="evidence" value="ECO:0007669"/>
    <property type="project" value="UniProtKB-SubCell"/>
</dbReference>
<dbReference type="SUPFAM" id="SSF81799">
    <property type="entry name" value="Putative methyltransferase TM0872, insert domain"/>
    <property type="match status" value="1"/>
</dbReference>
<dbReference type="InterPro" id="IPR023397">
    <property type="entry name" value="SAM-dep_MeTrfase_MraW_recog"/>
</dbReference>
<keyword evidence="2 7" id="KW-0963">Cytoplasm</keyword>
<feature type="compositionally biased region" description="Basic and acidic residues" evidence="8">
    <location>
        <begin position="287"/>
        <end position="297"/>
    </location>
</feature>
<feature type="binding site" evidence="7">
    <location>
        <begin position="34"/>
        <end position="36"/>
    </location>
    <ligand>
        <name>S-adenosyl-L-methionine</name>
        <dbReference type="ChEBI" id="CHEBI:59789"/>
    </ligand>
</feature>
<gene>
    <name evidence="7 9" type="primary">rsmH</name>
    <name evidence="9" type="ORF">GBM95_04115</name>
</gene>
<dbReference type="AlphaFoldDB" id="A0A6I1ELR6"/>
<dbReference type="Pfam" id="PF01795">
    <property type="entry name" value="Methyltransf_5"/>
    <property type="match status" value="1"/>
</dbReference>
<dbReference type="RefSeq" id="WP_152157920.1">
    <property type="nucleotide sequence ID" value="NZ_WEHX01000015.1"/>
</dbReference>
<comment type="similarity">
    <text evidence="1 7">Belongs to the methyltransferase superfamily. RsmH family.</text>
</comment>
<evidence type="ECO:0000256" key="4">
    <source>
        <dbReference type="ARBA" id="ARBA00022603"/>
    </source>
</evidence>
<feature type="binding site" evidence="7">
    <location>
        <position position="106"/>
    </location>
    <ligand>
        <name>S-adenosyl-L-methionine</name>
        <dbReference type="ChEBI" id="CHEBI:59789"/>
    </ligand>
</feature>
<dbReference type="NCBIfam" id="TIGR00006">
    <property type="entry name" value="16S rRNA (cytosine(1402)-N(4))-methyltransferase RsmH"/>
    <property type="match status" value="1"/>
</dbReference>
<dbReference type="HAMAP" id="MF_01007">
    <property type="entry name" value="16SrRNA_methyltr_H"/>
    <property type="match status" value="1"/>
</dbReference>
<dbReference type="EC" id="2.1.1.199" evidence="7"/>
<feature type="binding site" evidence="7">
    <location>
        <position position="78"/>
    </location>
    <ligand>
        <name>S-adenosyl-L-methionine</name>
        <dbReference type="ChEBI" id="CHEBI:59789"/>
    </ligand>
</feature>
<dbReference type="FunFam" id="1.10.150.170:FF:000001">
    <property type="entry name" value="Ribosomal RNA small subunit methyltransferase H"/>
    <property type="match status" value="1"/>
</dbReference>
<comment type="function">
    <text evidence="7">Specifically methylates the N4 position of cytidine in position 1402 (C1402) of 16S rRNA.</text>
</comment>
<keyword evidence="4 7" id="KW-0489">Methyltransferase</keyword>
<sequence>MSAFLHLPVLSQEAPEALVRSPDGLYVDGTFGRGGHSRLILKRLSPKGRLIAFDRDPQAVAAAAEIRDPRFQIIHAPFSSMKPSLAAIGIDAVDGVFLDIGVSSPQIDDSERGFSFRFDGPLDMRMDTSAGETAAEWLMRADADEIARVIADFGEERFARRIAGAIVAQRKIAPLATTGELARLVEGAVPKNRRDSAQHPATRTFQAIRIQINHELDELREALDAAASLLSPEGRLAVISFHSLEDRIVKRFFDRARNPGHALDPRLPVPAGFNEEPWFRDVERILPSKREAEENPRARSSVLRAGTRTARPWEPEETR</sequence>
<dbReference type="SUPFAM" id="SSF53335">
    <property type="entry name" value="S-adenosyl-L-methionine-dependent methyltransferases"/>
    <property type="match status" value="1"/>
</dbReference>
<dbReference type="Gene3D" id="1.10.150.170">
    <property type="entry name" value="Putative methyltransferase TM0872, insert domain"/>
    <property type="match status" value="1"/>
</dbReference>
<protein>
    <recommendedName>
        <fullName evidence="7">Ribosomal RNA small subunit methyltransferase H</fullName>
        <ecNumber evidence="7">2.1.1.199</ecNumber>
    </recommendedName>
    <alternativeName>
        <fullName evidence="7">16S rRNA m(4)C1402 methyltransferase</fullName>
    </alternativeName>
    <alternativeName>
        <fullName evidence="7">rRNA (cytosine-N(4)-)-methyltransferase RsmH</fullName>
    </alternativeName>
</protein>
<comment type="caution">
    <text evidence="9">The sequence shown here is derived from an EMBL/GenBank/DDBJ whole genome shotgun (WGS) entry which is preliminary data.</text>
</comment>
<dbReference type="PIRSF" id="PIRSF004486">
    <property type="entry name" value="MraW"/>
    <property type="match status" value="1"/>
</dbReference>
<feature type="binding site" evidence="7">
    <location>
        <position position="99"/>
    </location>
    <ligand>
        <name>S-adenosyl-L-methionine</name>
        <dbReference type="ChEBI" id="CHEBI:59789"/>
    </ligand>
</feature>
<evidence type="ECO:0000256" key="5">
    <source>
        <dbReference type="ARBA" id="ARBA00022679"/>
    </source>
</evidence>
<evidence type="ECO:0000256" key="2">
    <source>
        <dbReference type="ARBA" id="ARBA00022490"/>
    </source>
</evidence>
<evidence type="ECO:0000256" key="6">
    <source>
        <dbReference type="ARBA" id="ARBA00022691"/>
    </source>
</evidence>
<accession>A0A6I1ELR6</accession>
<dbReference type="Gene3D" id="3.40.50.150">
    <property type="entry name" value="Vaccinia Virus protein VP39"/>
    <property type="match status" value="1"/>
</dbReference>
<feature type="binding site" evidence="7">
    <location>
        <position position="54"/>
    </location>
    <ligand>
        <name>S-adenosyl-L-methionine</name>
        <dbReference type="ChEBI" id="CHEBI:59789"/>
    </ligand>
</feature>
<dbReference type="OrthoDB" id="9806637at2"/>
<name>A0A6I1ELR6_9BURK</name>
<evidence type="ECO:0000256" key="7">
    <source>
        <dbReference type="HAMAP-Rule" id="MF_01007"/>
    </source>
</evidence>
<dbReference type="InterPro" id="IPR029063">
    <property type="entry name" value="SAM-dependent_MTases_sf"/>
</dbReference>